<dbReference type="SMART" id="SM00855">
    <property type="entry name" value="PGAM"/>
    <property type="match status" value="1"/>
</dbReference>
<dbReference type="EMBL" id="CAJRAY010000048">
    <property type="protein sequence ID" value="CAG5086996.1"/>
    <property type="molecule type" value="Genomic_DNA"/>
</dbReference>
<evidence type="ECO:0000313" key="3">
    <source>
        <dbReference type="EMBL" id="CAG5086996.1"/>
    </source>
</evidence>
<dbReference type="Gene3D" id="3.40.50.1240">
    <property type="entry name" value="Phosphoglycerate mutase-like"/>
    <property type="match status" value="1"/>
</dbReference>
<keyword evidence="1" id="KW-0324">Glycolysis</keyword>
<accession>A0ABN7RVG9</accession>
<organism evidence="3 4">
    <name type="scientific">Thermobacillus xylanilyticus</name>
    <dbReference type="NCBI Taxonomy" id="76633"/>
    <lineage>
        <taxon>Bacteria</taxon>
        <taxon>Bacillati</taxon>
        <taxon>Bacillota</taxon>
        <taxon>Bacilli</taxon>
        <taxon>Bacillales</taxon>
        <taxon>Paenibacillaceae</taxon>
        <taxon>Thermobacillus</taxon>
    </lineage>
</organism>
<dbReference type="GO" id="GO:0016853">
    <property type="term" value="F:isomerase activity"/>
    <property type="evidence" value="ECO:0007669"/>
    <property type="project" value="UniProtKB-KW"/>
</dbReference>
<evidence type="ECO:0000256" key="1">
    <source>
        <dbReference type="ARBA" id="ARBA00023152"/>
    </source>
</evidence>
<dbReference type="Pfam" id="PF00300">
    <property type="entry name" value="His_Phos_1"/>
    <property type="match status" value="1"/>
</dbReference>
<sequence length="197" mass="22051">MIIGLIRHGETEWNAVGRIQGQTDISLNEAGIRQARALAARLKAEDRVWDAVVSSDLKRARETARILADALGIPLLPPDPRIRERSFGLAEGTTEEERLRRWGADWRSRDVGQESDDSVQKRGLAFIADWQARSPEIRLLVVSHGSILAVLLRALCSDLEDRRIGNMSLSILESAGSDWRVLLHNCSKHLDTLETRS</sequence>
<evidence type="ECO:0000256" key="2">
    <source>
        <dbReference type="ARBA" id="ARBA00023235"/>
    </source>
</evidence>
<keyword evidence="2 3" id="KW-0413">Isomerase</keyword>
<dbReference type="PROSITE" id="PS00175">
    <property type="entry name" value="PG_MUTASE"/>
    <property type="match status" value="1"/>
</dbReference>
<dbReference type="InterPro" id="IPR001345">
    <property type="entry name" value="PG/BPGM_mutase_AS"/>
</dbReference>
<dbReference type="EC" id="5.4.2.1" evidence="3"/>
<dbReference type="InterPro" id="IPR013078">
    <property type="entry name" value="His_Pase_superF_clade-1"/>
</dbReference>
<name>A0ABN7RVG9_THEXY</name>
<dbReference type="InterPro" id="IPR029033">
    <property type="entry name" value="His_PPase_superfam"/>
</dbReference>
<dbReference type="PANTHER" id="PTHR48100">
    <property type="entry name" value="BROAD-SPECIFICITY PHOSPHATASE YOR283W-RELATED"/>
    <property type="match status" value="1"/>
</dbReference>
<protein>
    <submittedName>
        <fullName evidence="3">2,3-bisphosphoglycerate-dependent phosphoglycerate mutase</fullName>
        <ecNumber evidence="3">5.4.2.1</ecNumber>
    </submittedName>
</protein>
<reference evidence="3 4" key="1">
    <citation type="submission" date="2021-04" db="EMBL/GenBank/DDBJ databases">
        <authorList>
            <person name="Rakotoarivonina H."/>
        </authorList>
    </citation>
    <scope>NUCLEOTIDE SEQUENCE [LARGE SCALE GENOMIC DNA]</scope>
    <source>
        <strain evidence="3 4">XE</strain>
    </source>
</reference>
<keyword evidence="4" id="KW-1185">Reference proteome</keyword>
<proteinExistence type="predicted"/>
<dbReference type="Proteomes" id="UP000681526">
    <property type="component" value="Unassembled WGS sequence"/>
</dbReference>
<evidence type="ECO:0000313" key="4">
    <source>
        <dbReference type="Proteomes" id="UP000681526"/>
    </source>
</evidence>
<dbReference type="InterPro" id="IPR050275">
    <property type="entry name" value="PGM_Phosphatase"/>
</dbReference>
<dbReference type="PANTHER" id="PTHR48100:SF1">
    <property type="entry name" value="HISTIDINE PHOSPHATASE FAMILY PROTEIN-RELATED"/>
    <property type="match status" value="1"/>
</dbReference>
<comment type="caution">
    <text evidence="3">The sequence shown here is derived from an EMBL/GenBank/DDBJ whole genome shotgun (WGS) entry which is preliminary data.</text>
</comment>
<dbReference type="CDD" id="cd07067">
    <property type="entry name" value="HP_PGM_like"/>
    <property type="match status" value="1"/>
</dbReference>
<gene>
    <name evidence="3" type="primary">txxe 2118-gpmB</name>
    <name evidence="3" type="ORF">TXXE_10475</name>
</gene>
<dbReference type="SUPFAM" id="SSF53254">
    <property type="entry name" value="Phosphoglycerate mutase-like"/>
    <property type="match status" value="1"/>
</dbReference>
<dbReference type="RefSeq" id="WP_015254717.1">
    <property type="nucleotide sequence ID" value="NZ_CAJRAY010000048.1"/>
</dbReference>